<keyword evidence="4" id="KW-0997">Cell inner membrane</keyword>
<dbReference type="Proteomes" id="UP000176339">
    <property type="component" value="Unassembled WGS sequence"/>
</dbReference>
<dbReference type="InterPro" id="IPR042094">
    <property type="entry name" value="T2SS_GspF_sf"/>
</dbReference>
<evidence type="ECO:0000256" key="5">
    <source>
        <dbReference type="ARBA" id="ARBA00022692"/>
    </source>
</evidence>
<feature type="transmembrane region" description="Helical" evidence="8">
    <location>
        <begin position="375"/>
        <end position="396"/>
    </location>
</feature>
<dbReference type="Gene3D" id="1.20.81.30">
    <property type="entry name" value="Type II secretion system (T2SS), domain F"/>
    <property type="match status" value="2"/>
</dbReference>
<proteinExistence type="inferred from homology"/>
<feature type="transmembrane region" description="Helical" evidence="8">
    <location>
        <begin position="168"/>
        <end position="190"/>
    </location>
</feature>
<comment type="similarity">
    <text evidence="2">Belongs to the GSP F family.</text>
</comment>
<sequence length="402" mass="44744">MKFTYKARNKEGELQVGTVEAANRDTAVSTLTTHELFILKLEQAETRRWYDFFLGFLNRVKTKDLMIFTRQFATILSAKIALNDSLNTLHRQTRNSVLKDAIMEISSDIDAGLSLSQSIEKHSDIFSAFYVNMVRAAELTGRVEEAVNYLADYVEKEAALAAKIRNALIYPAIMVALFLVIASFMAAVILPKIEPIFVEAGVALPTLTKILIMGGKFLAEWWWMVVLALAALFILIVDYLKTPEGKNTFDEIVLRAPVLGNLFKNVYVARFAESVSILVKGGISIPQAMEVTGYTIGSIIYRDLLHEAAEDIRRGELLSNTLSKNEDYFPPLLVQMTAIGESTGRLEDMLSRVSGFYNREVDGVVGNLVELIQPILMIFIGLAVGTLFASILIPIFNLAQTI</sequence>
<evidence type="ECO:0000256" key="1">
    <source>
        <dbReference type="ARBA" id="ARBA00004429"/>
    </source>
</evidence>
<evidence type="ECO:0000256" key="3">
    <source>
        <dbReference type="ARBA" id="ARBA00022475"/>
    </source>
</evidence>
<evidence type="ECO:0000259" key="9">
    <source>
        <dbReference type="Pfam" id="PF00482"/>
    </source>
</evidence>
<dbReference type="AlphaFoldDB" id="A0A1F5NZP4"/>
<keyword evidence="6 8" id="KW-1133">Transmembrane helix</keyword>
<dbReference type="PANTHER" id="PTHR30012">
    <property type="entry name" value="GENERAL SECRETION PATHWAY PROTEIN"/>
    <property type="match status" value="1"/>
</dbReference>
<evidence type="ECO:0000313" key="10">
    <source>
        <dbReference type="EMBL" id="OGE83096.1"/>
    </source>
</evidence>
<keyword evidence="5 8" id="KW-0812">Transmembrane</keyword>
<dbReference type="Pfam" id="PF00482">
    <property type="entry name" value="T2SSF"/>
    <property type="match status" value="2"/>
</dbReference>
<comment type="caution">
    <text evidence="10">The sequence shown here is derived from an EMBL/GenBank/DDBJ whole genome shotgun (WGS) entry which is preliminary data.</text>
</comment>
<keyword evidence="7 8" id="KW-0472">Membrane</keyword>
<evidence type="ECO:0000256" key="6">
    <source>
        <dbReference type="ARBA" id="ARBA00022989"/>
    </source>
</evidence>
<dbReference type="InterPro" id="IPR018076">
    <property type="entry name" value="T2SS_GspF_dom"/>
</dbReference>
<feature type="domain" description="Type II secretion system protein GspF" evidence="9">
    <location>
        <begin position="271"/>
        <end position="394"/>
    </location>
</feature>
<dbReference type="PRINTS" id="PR00812">
    <property type="entry name" value="BCTERIALGSPF"/>
</dbReference>
<name>A0A1F5NZP4_9BACT</name>
<evidence type="ECO:0000256" key="8">
    <source>
        <dbReference type="SAM" id="Phobius"/>
    </source>
</evidence>
<gene>
    <name evidence="10" type="ORF">A2846_00865</name>
</gene>
<feature type="transmembrane region" description="Helical" evidence="8">
    <location>
        <begin position="221"/>
        <end position="240"/>
    </location>
</feature>
<keyword evidence="3" id="KW-1003">Cell membrane</keyword>
<evidence type="ECO:0000256" key="7">
    <source>
        <dbReference type="ARBA" id="ARBA00023136"/>
    </source>
</evidence>
<organism evidence="10 11">
    <name type="scientific">Candidatus Doudnabacteria bacterium RIFCSPHIGHO2_01_FULL_49_9</name>
    <dbReference type="NCBI Taxonomy" id="1817827"/>
    <lineage>
        <taxon>Bacteria</taxon>
        <taxon>Candidatus Doudnaibacteriota</taxon>
    </lineage>
</organism>
<feature type="domain" description="Type II secretion system protein GspF" evidence="9">
    <location>
        <begin position="68"/>
        <end position="191"/>
    </location>
</feature>
<dbReference type="InterPro" id="IPR003004">
    <property type="entry name" value="GspF/PilC"/>
</dbReference>
<comment type="subcellular location">
    <subcellularLocation>
        <location evidence="1">Cell inner membrane</location>
        <topology evidence="1">Multi-pass membrane protein</topology>
    </subcellularLocation>
</comment>
<dbReference type="GO" id="GO:0005886">
    <property type="term" value="C:plasma membrane"/>
    <property type="evidence" value="ECO:0007669"/>
    <property type="project" value="UniProtKB-SubCell"/>
</dbReference>
<dbReference type="FunFam" id="1.20.81.30:FF:000001">
    <property type="entry name" value="Type II secretion system protein F"/>
    <property type="match status" value="1"/>
</dbReference>
<evidence type="ECO:0000256" key="2">
    <source>
        <dbReference type="ARBA" id="ARBA00005745"/>
    </source>
</evidence>
<protein>
    <recommendedName>
        <fullName evidence="9">Type II secretion system protein GspF domain-containing protein</fullName>
    </recommendedName>
</protein>
<dbReference type="PANTHER" id="PTHR30012:SF0">
    <property type="entry name" value="TYPE II SECRETION SYSTEM PROTEIN F-RELATED"/>
    <property type="match status" value="1"/>
</dbReference>
<reference evidence="10 11" key="1">
    <citation type="journal article" date="2016" name="Nat. Commun.">
        <title>Thousands of microbial genomes shed light on interconnected biogeochemical processes in an aquifer system.</title>
        <authorList>
            <person name="Anantharaman K."/>
            <person name="Brown C.T."/>
            <person name="Hug L.A."/>
            <person name="Sharon I."/>
            <person name="Castelle C.J."/>
            <person name="Probst A.J."/>
            <person name="Thomas B.C."/>
            <person name="Singh A."/>
            <person name="Wilkins M.J."/>
            <person name="Karaoz U."/>
            <person name="Brodie E.L."/>
            <person name="Williams K.H."/>
            <person name="Hubbard S.S."/>
            <person name="Banfield J.F."/>
        </authorList>
    </citation>
    <scope>NUCLEOTIDE SEQUENCE [LARGE SCALE GENOMIC DNA]</scope>
</reference>
<accession>A0A1F5NZP4</accession>
<evidence type="ECO:0000313" key="11">
    <source>
        <dbReference type="Proteomes" id="UP000176339"/>
    </source>
</evidence>
<dbReference type="EMBL" id="MFEN01000051">
    <property type="protein sequence ID" value="OGE83096.1"/>
    <property type="molecule type" value="Genomic_DNA"/>
</dbReference>
<evidence type="ECO:0000256" key="4">
    <source>
        <dbReference type="ARBA" id="ARBA00022519"/>
    </source>
</evidence>